<sequence length="516" mass="57060">MDTAEEIMGSTGQEEQKHSFQNVGTKSPKKVRKSETFSSAISHDARSNSGSTSSVVEEENGEQKNSQAEEQCTITKDCNDEGENKELGNKAARIFSSTSEENGLEEGKSSGGGRREKVKKKSWSEIVGSSSASSFPENNNDNGTFLQKKGLDQREDSLVKPNITPHTGSTLENDAMHHGNTNIYPTEMLVAVQYQLQNHDHNHISTSAPSNLDDNLGIGYDDDSKVAILKYPITRREANSSPASAVVESHQQKEIEQGLEAVQGMTSDDKVNKRNKEDADGEDEQPSCTESFKQLNPFDFTTHVGKGKRERLYKVLVVGELGSGKTSIIKRYVHQFFSQHYRATIGVDFALKVLRWDGDTVVRLQLWDVAGQERFGSMTRVYYKEAVGAFVVFDVTRSATLEAVPKWKADLDSKVALPDGRPIPTVLLANKSDQPKEGIAASREKMNEFCQQQGFSAWFETSAKENINIDESANFLVSKILEMDRWSQEATVPDPDKVDISANGKHKLNSSSNCAC</sequence>
<dbReference type="PROSITE" id="PS51421">
    <property type="entry name" value="RAS"/>
    <property type="match status" value="1"/>
</dbReference>
<dbReference type="GO" id="GO:0008333">
    <property type="term" value="P:endosome to lysosome transport"/>
    <property type="evidence" value="ECO:0007669"/>
    <property type="project" value="TreeGrafter"/>
</dbReference>
<feature type="compositionally biased region" description="Polar residues" evidence="6">
    <location>
        <begin position="36"/>
        <end position="55"/>
    </location>
</feature>
<dbReference type="InterPro" id="IPR005225">
    <property type="entry name" value="Small_GTP-bd"/>
</dbReference>
<gene>
    <name evidence="7" type="ORF">Fcan01_08459</name>
</gene>
<dbReference type="PANTHER" id="PTHR47981:SF39">
    <property type="entry name" value="RAS-RELATED PROTEIN RAB"/>
    <property type="match status" value="1"/>
</dbReference>
<dbReference type="GO" id="GO:0005802">
    <property type="term" value="C:trans-Golgi network"/>
    <property type="evidence" value="ECO:0007669"/>
    <property type="project" value="InterPro"/>
</dbReference>
<evidence type="ECO:0000313" key="7">
    <source>
        <dbReference type="EMBL" id="OXA57892.1"/>
    </source>
</evidence>
<dbReference type="CDD" id="cd04107">
    <property type="entry name" value="Rab32_Rab38"/>
    <property type="match status" value="1"/>
</dbReference>
<keyword evidence="4" id="KW-0449">Lipoprotein</keyword>
<dbReference type="GO" id="GO:0005770">
    <property type="term" value="C:late endosome"/>
    <property type="evidence" value="ECO:0007669"/>
    <property type="project" value="TreeGrafter"/>
</dbReference>
<name>A0A226EJS2_FOLCA</name>
<organism evidence="7 8">
    <name type="scientific">Folsomia candida</name>
    <name type="common">Springtail</name>
    <dbReference type="NCBI Taxonomy" id="158441"/>
    <lineage>
        <taxon>Eukaryota</taxon>
        <taxon>Metazoa</taxon>
        <taxon>Ecdysozoa</taxon>
        <taxon>Arthropoda</taxon>
        <taxon>Hexapoda</taxon>
        <taxon>Collembola</taxon>
        <taxon>Entomobryomorpha</taxon>
        <taxon>Isotomoidea</taxon>
        <taxon>Isotomidae</taxon>
        <taxon>Proisotominae</taxon>
        <taxon>Folsomia</taxon>
    </lineage>
</organism>
<keyword evidence="8" id="KW-1185">Reference proteome</keyword>
<dbReference type="SMART" id="SM00176">
    <property type="entry name" value="RAN"/>
    <property type="match status" value="1"/>
</dbReference>
<feature type="compositionally biased region" description="Basic and acidic residues" evidence="6">
    <location>
        <begin position="77"/>
        <end position="88"/>
    </location>
</feature>
<dbReference type="InterPro" id="IPR027417">
    <property type="entry name" value="P-loop_NTPase"/>
</dbReference>
<feature type="compositionally biased region" description="Basic and acidic residues" evidence="6">
    <location>
        <begin position="267"/>
        <end position="278"/>
    </location>
</feature>
<evidence type="ECO:0000313" key="8">
    <source>
        <dbReference type="Proteomes" id="UP000198287"/>
    </source>
</evidence>
<feature type="compositionally biased region" description="Polar residues" evidence="6">
    <location>
        <begin position="63"/>
        <end position="76"/>
    </location>
</feature>
<reference evidence="7 8" key="1">
    <citation type="submission" date="2015-12" db="EMBL/GenBank/DDBJ databases">
        <title>The genome of Folsomia candida.</title>
        <authorList>
            <person name="Faddeeva A."/>
            <person name="Derks M.F."/>
            <person name="Anvar Y."/>
            <person name="Smit S."/>
            <person name="Van Straalen N."/>
            <person name="Roelofs D."/>
        </authorList>
    </citation>
    <scope>NUCLEOTIDE SEQUENCE [LARGE SCALE GENOMIC DNA]</scope>
    <source>
        <strain evidence="7 8">VU population</strain>
        <tissue evidence="7">Whole body</tissue>
    </source>
</reference>
<accession>A0A226EJS2</accession>
<dbReference type="FunFam" id="3.40.50.300:FF:000222">
    <property type="entry name" value="RAB32, member RAS oncogene family"/>
    <property type="match status" value="1"/>
</dbReference>
<keyword evidence="3" id="KW-0342">GTP-binding</keyword>
<keyword evidence="5" id="KW-0636">Prenylation</keyword>
<dbReference type="InterPro" id="IPR001806">
    <property type="entry name" value="Small_GTPase"/>
</dbReference>
<dbReference type="AlphaFoldDB" id="A0A226EJS2"/>
<evidence type="ECO:0000256" key="1">
    <source>
        <dbReference type="ARBA" id="ARBA00006270"/>
    </source>
</evidence>
<protein>
    <submittedName>
        <fullName evidence="7">Ras-related protein Rab-32</fullName>
    </submittedName>
</protein>
<dbReference type="GO" id="GO:0005764">
    <property type="term" value="C:lysosome"/>
    <property type="evidence" value="ECO:0007669"/>
    <property type="project" value="TreeGrafter"/>
</dbReference>
<dbReference type="GO" id="GO:0003924">
    <property type="term" value="F:GTPase activity"/>
    <property type="evidence" value="ECO:0007669"/>
    <property type="project" value="InterPro"/>
</dbReference>
<keyword evidence="2" id="KW-0547">Nucleotide-binding</keyword>
<dbReference type="GO" id="GO:0090385">
    <property type="term" value="P:phagosome-lysosome fusion"/>
    <property type="evidence" value="ECO:0007669"/>
    <property type="project" value="TreeGrafter"/>
</dbReference>
<evidence type="ECO:0000256" key="2">
    <source>
        <dbReference type="ARBA" id="ARBA00022741"/>
    </source>
</evidence>
<dbReference type="PRINTS" id="PR00449">
    <property type="entry name" value="RASTRNSFRMNG"/>
</dbReference>
<dbReference type="SMART" id="SM00174">
    <property type="entry name" value="RHO"/>
    <property type="match status" value="1"/>
</dbReference>
<proteinExistence type="inferred from homology"/>
<dbReference type="InterPro" id="IPR030697">
    <property type="entry name" value="Rab29/Rab38/Rab32"/>
</dbReference>
<dbReference type="PROSITE" id="PS51417">
    <property type="entry name" value="ARF"/>
    <property type="match status" value="1"/>
</dbReference>
<evidence type="ECO:0000256" key="6">
    <source>
        <dbReference type="SAM" id="MobiDB-lite"/>
    </source>
</evidence>
<dbReference type="NCBIfam" id="TIGR00231">
    <property type="entry name" value="small_GTP"/>
    <property type="match status" value="1"/>
</dbReference>
<dbReference type="PROSITE" id="PS51419">
    <property type="entry name" value="RAB"/>
    <property type="match status" value="1"/>
</dbReference>
<dbReference type="STRING" id="158441.A0A226EJS2"/>
<dbReference type="Pfam" id="PF00071">
    <property type="entry name" value="Ras"/>
    <property type="match status" value="1"/>
</dbReference>
<feature type="region of interest" description="Disordered" evidence="6">
    <location>
        <begin position="1"/>
        <end position="147"/>
    </location>
</feature>
<dbReference type="EMBL" id="LNIX01000003">
    <property type="protein sequence ID" value="OXA57892.1"/>
    <property type="molecule type" value="Genomic_DNA"/>
</dbReference>
<dbReference type="SMART" id="SM00175">
    <property type="entry name" value="RAB"/>
    <property type="match status" value="1"/>
</dbReference>
<dbReference type="PANTHER" id="PTHR47981">
    <property type="entry name" value="RAB FAMILY"/>
    <property type="match status" value="1"/>
</dbReference>
<dbReference type="Gene3D" id="3.40.50.300">
    <property type="entry name" value="P-loop containing nucleotide triphosphate hydrolases"/>
    <property type="match status" value="1"/>
</dbReference>
<dbReference type="GO" id="GO:0045335">
    <property type="term" value="C:phagocytic vesicle"/>
    <property type="evidence" value="ECO:0007669"/>
    <property type="project" value="TreeGrafter"/>
</dbReference>
<dbReference type="Proteomes" id="UP000198287">
    <property type="component" value="Unassembled WGS sequence"/>
</dbReference>
<evidence type="ECO:0000256" key="3">
    <source>
        <dbReference type="ARBA" id="ARBA00023134"/>
    </source>
</evidence>
<comment type="similarity">
    <text evidence="1">Belongs to the small GTPase superfamily. Rab family.</text>
</comment>
<feature type="region of interest" description="Disordered" evidence="6">
    <location>
        <begin position="260"/>
        <end position="290"/>
    </location>
</feature>
<comment type="caution">
    <text evidence="7">The sequence shown here is derived from an EMBL/GenBank/DDBJ whole genome shotgun (WGS) entry which is preliminary data.</text>
</comment>
<dbReference type="GO" id="GO:0005525">
    <property type="term" value="F:GTP binding"/>
    <property type="evidence" value="ECO:0007669"/>
    <property type="project" value="UniProtKB-KW"/>
</dbReference>
<dbReference type="OrthoDB" id="245989at2759"/>
<evidence type="ECO:0000256" key="5">
    <source>
        <dbReference type="ARBA" id="ARBA00023289"/>
    </source>
</evidence>
<dbReference type="SMART" id="SM00173">
    <property type="entry name" value="RAS"/>
    <property type="match status" value="1"/>
</dbReference>
<feature type="compositionally biased region" description="Polar residues" evidence="6">
    <location>
        <begin position="127"/>
        <end position="145"/>
    </location>
</feature>
<dbReference type="SUPFAM" id="SSF52540">
    <property type="entry name" value="P-loop containing nucleoside triphosphate hydrolases"/>
    <property type="match status" value="1"/>
</dbReference>
<feature type="region of interest" description="Disordered" evidence="6">
    <location>
        <begin position="492"/>
        <end position="516"/>
    </location>
</feature>
<evidence type="ECO:0000256" key="4">
    <source>
        <dbReference type="ARBA" id="ARBA00023288"/>
    </source>
</evidence>